<dbReference type="PaxDb" id="121845-A0A3Q0IXS9"/>
<accession>A0A3Q0IXS9</accession>
<evidence type="ECO:0000313" key="6">
    <source>
        <dbReference type="RefSeq" id="XP_026679488.1"/>
    </source>
</evidence>
<protein>
    <submittedName>
        <fullName evidence="6">2-hydroxyacylsphingosine 1-beta-galactosyltransferase-like</fullName>
    </submittedName>
</protein>
<evidence type="ECO:0000256" key="1">
    <source>
        <dbReference type="ARBA" id="ARBA00009995"/>
    </source>
</evidence>
<proteinExistence type="inferred from homology"/>
<evidence type="ECO:0000256" key="4">
    <source>
        <dbReference type="SAM" id="Phobius"/>
    </source>
</evidence>
<dbReference type="GO" id="GO:0008194">
    <property type="term" value="F:UDP-glycosyltransferase activity"/>
    <property type="evidence" value="ECO:0007669"/>
    <property type="project" value="InterPro"/>
</dbReference>
<evidence type="ECO:0000313" key="5">
    <source>
        <dbReference type="Proteomes" id="UP000079169"/>
    </source>
</evidence>
<reference evidence="6" key="1">
    <citation type="submission" date="2025-08" db="UniProtKB">
        <authorList>
            <consortium name="RefSeq"/>
        </authorList>
    </citation>
    <scope>IDENTIFICATION</scope>
</reference>
<dbReference type="Pfam" id="PF00201">
    <property type="entry name" value="UDPGT"/>
    <property type="match status" value="2"/>
</dbReference>
<dbReference type="RefSeq" id="XP_026679488.1">
    <property type="nucleotide sequence ID" value="XM_026823687.1"/>
</dbReference>
<dbReference type="PANTHER" id="PTHR48043">
    <property type="entry name" value="EG:EG0003.4 PROTEIN-RELATED"/>
    <property type="match status" value="1"/>
</dbReference>
<dbReference type="GeneID" id="103509448"/>
<keyword evidence="4" id="KW-0472">Membrane</keyword>
<gene>
    <name evidence="6" type="primary">LOC103509448</name>
</gene>
<sequence length="521" mass="60269">MAKSIPSIFYLLLLTSHLQAARILIVLPLPLWSHYMQFHPLWQSLAERGHNVTVYSELFRDRTSSPPFHDKLSGVLLTSHLQAARILIVLPLPLWSHYMQFHPLWQSLAERGHNVTVYSAFPPETPIPNFRHVDLTLPKIKDVFDSYDHFERKAIQASQSNFEQGIYTQNLLFNFGIFISQEVFANRAFQDLLHSNDTYDLVILESFFGQEALAVLGHKFQAPIIAETSYGTPHNCFLFMGNPNLYAYMPDYKFAFPARMDFLQRLQNTAMGLYAHVVGDWWYFPKVDEIMRTFTKPEDNLPYIKTMMNNISATFIYSHPILESERPQVSNLIHVGGMHLKNEKLPKDLEDIMSNAPEGVVYVSFGSIIQPAKMPAELKDTLVRVFSKMRQTVLWRWKGTPIANLPKNIVQKNWVPQQAVLDPSFEFCFSYKLAALKASRRFNDRQNSPLNTAIWWVEYVLRHHGAPHLRSAFDDLSWVEFLLLDVLAFVTVVLLTVLYVLLWIARAVKCRLYFAKKAKSE</sequence>
<feature type="transmembrane region" description="Helical" evidence="4">
    <location>
        <begin position="481"/>
        <end position="504"/>
    </location>
</feature>
<dbReference type="CDD" id="cd03784">
    <property type="entry name" value="GT1_Gtf-like"/>
    <property type="match status" value="1"/>
</dbReference>
<keyword evidence="2" id="KW-0328">Glycosyltransferase</keyword>
<keyword evidence="4" id="KW-1133">Transmembrane helix</keyword>
<name>A0A3Q0IXS9_DIACI</name>
<evidence type="ECO:0000256" key="3">
    <source>
        <dbReference type="ARBA" id="ARBA00022679"/>
    </source>
</evidence>
<organism evidence="5 6">
    <name type="scientific">Diaphorina citri</name>
    <name type="common">Asian citrus psyllid</name>
    <dbReference type="NCBI Taxonomy" id="121845"/>
    <lineage>
        <taxon>Eukaryota</taxon>
        <taxon>Metazoa</taxon>
        <taxon>Ecdysozoa</taxon>
        <taxon>Arthropoda</taxon>
        <taxon>Hexapoda</taxon>
        <taxon>Insecta</taxon>
        <taxon>Pterygota</taxon>
        <taxon>Neoptera</taxon>
        <taxon>Paraneoptera</taxon>
        <taxon>Hemiptera</taxon>
        <taxon>Sternorrhyncha</taxon>
        <taxon>Psylloidea</taxon>
        <taxon>Psyllidae</taxon>
        <taxon>Diaphorininae</taxon>
        <taxon>Diaphorina</taxon>
    </lineage>
</organism>
<dbReference type="PANTHER" id="PTHR48043:SF159">
    <property type="entry name" value="EG:EG0003.4 PROTEIN-RELATED"/>
    <property type="match status" value="1"/>
</dbReference>
<keyword evidence="3" id="KW-0808">Transferase</keyword>
<dbReference type="Gene3D" id="3.40.50.2000">
    <property type="entry name" value="Glycogen Phosphorylase B"/>
    <property type="match status" value="2"/>
</dbReference>
<evidence type="ECO:0000256" key="2">
    <source>
        <dbReference type="ARBA" id="ARBA00022676"/>
    </source>
</evidence>
<dbReference type="AlphaFoldDB" id="A0A3Q0IXS9"/>
<keyword evidence="4" id="KW-0812">Transmembrane</keyword>
<comment type="similarity">
    <text evidence="1">Belongs to the UDP-glycosyltransferase family.</text>
</comment>
<dbReference type="SUPFAM" id="SSF53756">
    <property type="entry name" value="UDP-Glycosyltransferase/glycogen phosphorylase"/>
    <property type="match status" value="2"/>
</dbReference>
<dbReference type="InterPro" id="IPR002213">
    <property type="entry name" value="UDP_glucos_trans"/>
</dbReference>
<keyword evidence="5" id="KW-1185">Reference proteome</keyword>
<dbReference type="STRING" id="121845.A0A3Q0IXS9"/>
<dbReference type="InterPro" id="IPR050271">
    <property type="entry name" value="UDP-glycosyltransferase"/>
</dbReference>
<dbReference type="KEGG" id="dci:103509448"/>
<dbReference type="Proteomes" id="UP000079169">
    <property type="component" value="Unplaced"/>
</dbReference>